<name>A0A6C0EUW1_9ZZZZ</name>
<evidence type="ECO:0000313" key="2">
    <source>
        <dbReference type="EMBL" id="QHT32313.1"/>
    </source>
</evidence>
<evidence type="ECO:0008006" key="3">
    <source>
        <dbReference type="Google" id="ProtNLM"/>
    </source>
</evidence>
<feature type="compositionally biased region" description="Basic residues" evidence="1">
    <location>
        <begin position="325"/>
        <end position="336"/>
    </location>
</feature>
<sequence length="336" mass="39089">MEQTQFTYKPPSWRRHSGAEASTTEKENKEVKEVKETKENNEPKKVKKTKKVKEPNVQPAHYFPFIKDTISPLYCHSTDCGMNVFKALHIVSSKEALYIANVTDDLNTTEIKTFLTKKYGVAFHLDCIYEKIKGKTIIDKRNAFKTLYNIPEGYAIIIFLNTLDKLGHFAIMTKQNGIVYYVDPQSGNRQIQMVTQSFLKLMDNYESLYVFNSDGPSIQNNNHVSSLERDLTRRTSFNRMKTRLRTNKLNGNQTVNYKNNSDNPLIKGNTYKIELYNQFLGIGEFDKYSEHNQTTFKNFKFQPEYELNFVHLKGSHIRNQSKNNKNSKGKTKRKSI</sequence>
<accession>A0A6C0EUW1</accession>
<evidence type="ECO:0000256" key="1">
    <source>
        <dbReference type="SAM" id="MobiDB-lite"/>
    </source>
</evidence>
<dbReference type="AlphaFoldDB" id="A0A6C0EUW1"/>
<dbReference type="EMBL" id="MN738934">
    <property type="protein sequence ID" value="QHT32313.1"/>
    <property type="molecule type" value="Genomic_DNA"/>
</dbReference>
<protein>
    <recommendedName>
        <fullName evidence="3">Peptidase C39 domain-containing protein</fullName>
    </recommendedName>
</protein>
<reference evidence="2" key="1">
    <citation type="journal article" date="2020" name="Nature">
        <title>Giant virus diversity and host interactions through global metagenomics.</title>
        <authorList>
            <person name="Schulz F."/>
            <person name="Roux S."/>
            <person name="Paez-Espino D."/>
            <person name="Jungbluth S."/>
            <person name="Walsh D.A."/>
            <person name="Denef V.J."/>
            <person name="McMahon K.D."/>
            <person name="Konstantinidis K.T."/>
            <person name="Eloe-Fadrosh E.A."/>
            <person name="Kyrpides N.C."/>
            <person name="Woyke T."/>
        </authorList>
    </citation>
    <scope>NUCLEOTIDE SEQUENCE</scope>
    <source>
        <strain evidence="2">GVMAG-M-3300009159-65</strain>
    </source>
</reference>
<proteinExistence type="predicted"/>
<feature type="region of interest" description="Disordered" evidence="1">
    <location>
        <begin position="1"/>
        <end position="53"/>
    </location>
</feature>
<organism evidence="2">
    <name type="scientific">viral metagenome</name>
    <dbReference type="NCBI Taxonomy" id="1070528"/>
    <lineage>
        <taxon>unclassified sequences</taxon>
        <taxon>metagenomes</taxon>
        <taxon>organismal metagenomes</taxon>
    </lineage>
</organism>
<feature type="compositionally biased region" description="Basic and acidic residues" evidence="1">
    <location>
        <begin position="23"/>
        <end position="44"/>
    </location>
</feature>
<feature type="region of interest" description="Disordered" evidence="1">
    <location>
        <begin position="313"/>
        <end position="336"/>
    </location>
</feature>